<dbReference type="Gramene" id="rna30479">
    <property type="protein sequence ID" value="RHN55314.1"/>
    <property type="gene ID" value="gene30479"/>
</dbReference>
<name>A0A396HTN9_MEDTR</name>
<dbReference type="EMBL" id="PSQE01000005">
    <property type="protein sequence ID" value="RHN55314.1"/>
    <property type="molecule type" value="Genomic_DNA"/>
</dbReference>
<dbReference type="AlphaFoldDB" id="A0A396HTN9"/>
<sequence>MHASLILLPFSLSSPGRNLPLFCLFEVQSEDVHMCVWCCIWLSLVIRGKKWRKESRQ</sequence>
<organism evidence="1">
    <name type="scientific">Medicago truncatula</name>
    <name type="common">Barrel medic</name>
    <name type="synonym">Medicago tribuloides</name>
    <dbReference type="NCBI Taxonomy" id="3880"/>
    <lineage>
        <taxon>Eukaryota</taxon>
        <taxon>Viridiplantae</taxon>
        <taxon>Streptophyta</taxon>
        <taxon>Embryophyta</taxon>
        <taxon>Tracheophyta</taxon>
        <taxon>Spermatophyta</taxon>
        <taxon>Magnoliopsida</taxon>
        <taxon>eudicotyledons</taxon>
        <taxon>Gunneridae</taxon>
        <taxon>Pentapetalae</taxon>
        <taxon>rosids</taxon>
        <taxon>fabids</taxon>
        <taxon>Fabales</taxon>
        <taxon>Fabaceae</taxon>
        <taxon>Papilionoideae</taxon>
        <taxon>50 kb inversion clade</taxon>
        <taxon>NPAAA clade</taxon>
        <taxon>Hologalegina</taxon>
        <taxon>IRL clade</taxon>
        <taxon>Trifolieae</taxon>
        <taxon>Medicago</taxon>
    </lineage>
</organism>
<dbReference type="Proteomes" id="UP000265566">
    <property type="component" value="Chromosome 5"/>
</dbReference>
<accession>A0A396HTN9</accession>
<proteinExistence type="predicted"/>
<gene>
    <name evidence="1" type="ORF">MtrunA17_Chr5g0416451</name>
</gene>
<protein>
    <submittedName>
        <fullName evidence="1">Uncharacterized protein</fullName>
    </submittedName>
</protein>
<reference evidence="1" key="1">
    <citation type="journal article" date="2018" name="Nat. Plants">
        <title>Whole-genome landscape of Medicago truncatula symbiotic genes.</title>
        <authorList>
            <person name="Pecrix Y."/>
            <person name="Gamas P."/>
            <person name="Carrere S."/>
        </authorList>
    </citation>
    <scope>NUCLEOTIDE SEQUENCE</scope>
    <source>
        <tissue evidence="1">Leaves</tissue>
    </source>
</reference>
<comment type="caution">
    <text evidence="1">The sequence shown here is derived from an EMBL/GenBank/DDBJ whole genome shotgun (WGS) entry which is preliminary data.</text>
</comment>
<evidence type="ECO:0000313" key="1">
    <source>
        <dbReference type="EMBL" id="RHN55314.1"/>
    </source>
</evidence>